<feature type="transmembrane region" description="Helical" evidence="1">
    <location>
        <begin position="117"/>
        <end position="145"/>
    </location>
</feature>
<feature type="transmembrane region" description="Helical" evidence="1">
    <location>
        <begin position="27"/>
        <end position="47"/>
    </location>
</feature>
<dbReference type="AlphaFoldDB" id="V4H935"/>
<keyword evidence="3" id="KW-1185">Reference proteome</keyword>
<dbReference type="eggNOG" id="arCOG02879">
    <property type="taxonomic scope" value="Archaea"/>
</dbReference>
<feature type="transmembrane region" description="Helical" evidence="1">
    <location>
        <begin position="80"/>
        <end position="105"/>
    </location>
</feature>
<feature type="transmembrane region" description="Helical" evidence="1">
    <location>
        <begin position="166"/>
        <end position="185"/>
    </location>
</feature>
<dbReference type="STRING" id="1324957.K933_15209"/>
<reference evidence="2 3" key="1">
    <citation type="journal article" date="2013" name="Genome Announc.">
        <title>Draft Genome Sequence of 'Candidatus Halobonum tyrrellensis' Strain G22, Isolated from the Hypersaline Waters of Lake Tyrrell, Australia.</title>
        <authorList>
            <person name="Ugalde J.A."/>
            <person name="Narasingarao P."/>
            <person name="Kuo S."/>
            <person name="Podell S."/>
            <person name="Allen E.E."/>
        </authorList>
    </citation>
    <scope>NUCLEOTIDE SEQUENCE [LARGE SCALE GENOMIC DNA]</scope>
    <source>
        <strain evidence="2 3">G22</strain>
    </source>
</reference>
<name>V4H935_9EURY</name>
<proteinExistence type="predicted"/>
<dbReference type="RefSeq" id="WP_023395614.1">
    <property type="nucleotide sequence ID" value="NZ_ASGZ01000061.1"/>
</dbReference>
<evidence type="ECO:0000256" key="1">
    <source>
        <dbReference type="SAM" id="Phobius"/>
    </source>
</evidence>
<dbReference type="EMBL" id="ASGZ01000061">
    <property type="protein sequence ID" value="ESP87225.1"/>
    <property type="molecule type" value="Genomic_DNA"/>
</dbReference>
<keyword evidence="1" id="KW-0812">Transmembrane</keyword>
<feature type="transmembrane region" description="Helical" evidence="1">
    <location>
        <begin position="191"/>
        <end position="210"/>
    </location>
</feature>
<evidence type="ECO:0008006" key="4">
    <source>
        <dbReference type="Google" id="ProtNLM"/>
    </source>
</evidence>
<protein>
    <recommendedName>
        <fullName evidence="4">DUF4013 domain-containing protein</fullName>
    </recommendedName>
</protein>
<gene>
    <name evidence="2" type="ORF">K933_15209</name>
</gene>
<evidence type="ECO:0000313" key="2">
    <source>
        <dbReference type="EMBL" id="ESP87225.1"/>
    </source>
</evidence>
<keyword evidence="1" id="KW-0472">Membrane</keyword>
<dbReference type="InterPro" id="IPR025098">
    <property type="entry name" value="DUF4013"/>
</dbReference>
<organism evidence="2 3">
    <name type="scientific">Candidatus Halobonum tyrrellensis G22</name>
    <dbReference type="NCBI Taxonomy" id="1324957"/>
    <lineage>
        <taxon>Archaea</taxon>
        <taxon>Methanobacteriati</taxon>
        <taxon>Methanobacteriota</taxon>
        <taxon>Stenosarchaea group</taxon>
        <taxon>Halobacteria</taxon>
        <taxon>Halobacteriales</taxon>
        <taxon>Haloferacaceae</taxon>
        <taxon>Candidatus Halobonum</taxon>
    </lineage>
</organism>
<comment type="caution">
    <text evidence="2">The sequence shown here is derived from an EMBL/GenBank/DDBJ whole genome shotgun (WGS) entry which is preliminary data.</text>
</comment>
<keyword evidence="1" id="KW-1133">Transmembrane helix</keyword>
<accession>V4H935</accession>
<dbReference type="Proteomes" id="UP000017840">
    <property type="component" value="Unassembled WGS sequence"/>
</dbReference>
<sequence>MIPEAFGYPLGGDRGDAAETLAVGGGLHLLATFLPVVPLVFVVGYLVGVLRTTDDAEDDPATFRSPGGLAGLWTLVRDGLLGSLVVVAYSVVPVVVLGATFYGILGGNASLDGVGSLAVAVGGTTTLFVSLAFAYTLPAALAALARSGLRAAVSPPAVWAAATTGRYFYAWCVGASALGVGAALAVPLERLVVGFFLLFYLEVVAAAAWARGVGGKRFAGGD</sequence>
<dbReference type="Pfam" id="PF13197">
    <property type="entry name" value="DUF4013"/>
    <property type="match status" value="1"/>
</dbReference>
<evidence type="ECO:0000313" key="3">
    <source>
        <dbReference type="Proteomes" id="UP000017840"/>
    </source>
</evidence>